<dbReference type="AlphaFoldDB" id="A0A6S6SY43"/>
<organism evidence="3">
    <name type="scientific">uncultured Thiotrichaceae bacterium</name>
    <dbReference type="NCBI Taxonomy" id="298394"/>
    <lineage>
        <taxon>Bacteria</taxon>
        <taxon>Pseudomonadati</taxon>
        <taxon>Pseudomonadota</taxon>
        <taxon>Gammaproteobacteria</taxon>
        <taxon>Thiotrichales</taxon>
        <taxon>Thiotrichaceae</taxon>
        <taxon>environmental samples</taxon>
    </lineage>
</organism>
<feature type="signal peptide" evidence="1">
    <location>
        <begin position="1"/>
        <end position="23"/>
    </location>
</feature>
<name>A0A6S6SY43_9GAMM</name>
<dbReference type="InterPro" id="IPR013783">
    <property type="entry name" value="Ig-like_fold"/>
</dbReference>
<gene>
    <name evidence="3" type="ORF">HELGO_WM32229</name>
</gene>
<dbReference type="Pfam" id="PF00345">
    <property type="entry name" value="PapD_N"/>
    <property type="match status" value="1"/>
</dbReference>
<feature type="chain" id="PRO_5028221573" description="Pili assembly chaperone N-terminal domain-containing protein" evidence="1">
    <location>
        <begin position="24"/>
        <end position="235"/>
    </location>
</feature>
<dbReference type="EMBL" id="CACVAT010000136">
    <property type="protein sequence ID" value="CAA6809575.1"/>
    <property type="molecule type" value="Genomic_DNA"/>
</dbReference>
<proteinExistence type="predicted"/>
<dbReference type="GO" id="GO:0071555">
    <property type="term" value="P:cell wall organization"/>
    <property type="evidence" value="ECO:0007669"/>
    <property type="project" value="InterPro"/>
</dbReference>
<reference evidence="3" key="1">
    <citation type="submission" date="2020-01" db="EMBL/GenBank/DDBJ databases">
        <authorList>
            <person name="Meier V. D."/>
            <person name="Meier V D."/>
        </authorList>
    </citation>
    <scope>NUCLEOTIDE SEQUENCE</scope>
    <source>
        <strain evidence="3">HLG_WM_MAG_09</strain>
    </source>
</reference>
<dbReference type="InterPro" id="IPR008962">
    <property type="entry name" value="PapD-like_sf"/>
</dbReference>
<accession>A0A6S6SY43</accession>
<evidence type="ECO:0000256" key="1">
    <source>
        <dbReference type="SAM" id="SignalP"/>
    </source>
</evidence>
<sequence length="235" mass="25666">MNKKIALLLLFLSGLLFSAPGFAFKLEPLYTTLSPSGSGAEKTFRVVNPGGKPIALEFRVTTRQQNIDGKESRQPADDLFMLYPPQAIIPPGKSQKIRVQWLGDTNPQKELAFRLVAEQLPVNLEPNPQTGLKMVMTMVGSIYIRPEGVQSHLTISGQRIVSGEQGNKLELMVTNRGTAHALLENLGLQLNNGQTLTGEAVQGAEGQNILSGSTRRFYIPAPTTHAQVTGIQHRQ</sequence>
<evidence type="ECO:0000259" key="2">
    <source>
        <dbReference type="Pfam" id="PF00345"/>
    </source>
</evidence>
<dbReference type="PANTHER" id="PTHR30251">
    <property type="entry name" value="PILUS ASSEMBLY CHAPERONE"/>
    <property type="match status" value="1"/>
</dbReference>
<dbReference type="SUPFAM" id="SSF49354">
    <property type="entry name" value="PapD-like"/>
    <property type="match status" value="1"/>
</dbReference>
<dbReference type="InterPro" id="IPR050643">
    <property type="entry name" value="Periplasmic_pilus_chap"/>
</dbReference>
<dbReference type="InterPro" id="IPR016147">
    <property type="entry name" value="Pili_assmbl_chaperone_N"/>
</dbReference>
<dbReference type="Gene3D" id="2.60.40.10">
    <property type="entry name" value="Immunoglobulins"/>
    <property type="match status" value="1"/>
</dbReference>
<keyword evidence="1" id="KW-0732">Signal</keyword>
<feature type="domain" description="Pili assembly chaperone N-terminal" evidence="2">
    <location>
        <begin position="31"/>
        <end position="149"/>
    </location>
</feature>
<protein>
    <recommendedName>
        <fullName evidence="2">Pili assembly chaperone N-terminal domain-containing protein</fullName>
    </recommendedName>
</protein>
<dbReference type="GO" id="GO:0030288">
    <property type="term" value="C:outer membrane-bounded periplasmic space"/>
    <property type="evidence" value="ECO:0007669"/>
    <property type="project" value="InterPro"/>
</dbReference>
<dbReference type="PANTHER" id="PTHR30251:SF4">
    <property type="entry name" value="SLR1668 PROTEIN"/>
    <property type="match status" value="1"/>
</dbReference>
<evidence type="ECO:0000313" key="3">
    <source>
        <dbReference type="EMBL" id="CAA6809575.1"/>
    </source>
</evidence>